<name>A0AAV5CFP8_ELECO</name>
<reference evidence="3" key="1">
    <citation type="journal article" date="2018" name="DNA Res.">
        <title>Multiple hybrid de novo genome assembly of finger millet, an orphan allotetraploid crop.</title>
        <authorList>
            <person name="Hatakeyama M."/>
            <person name="Aluri S."/>
            <person name="Balachadran M.T."/>
            <person name="Sivarajan S.R."/>
            <person name="Patrignani A."/>
            <person name="Gruter S."/>
            <person name="Poveda L."/>
            <person name="Shimizu-Inatsugi R."/>
            <person name="Baeten J."/>
            <person name="Francoijs K.J."/>
            <person name="Nataraja K.N."/>
            <person name="Reddy Y.A.N."/>
            <person name="Phadnis S."/>
            <person name="Ravikumar R.L."/>
            <person name="Schlapbach R."/>
            <person name="Sreeman S.M."/>
            <person name="Shimizu K.K."/>
        </authorList>
    </citation>
    <scope>NUCLEOTIDE SEQUENCE</scope>
</reference>
<comment type="caution">
    <text evidence="3">The sequence shown here is derived from an EMBL/GenBank/DDBJ whole genome shotgun (WGS) entry which is preliminary data.</text>
</comment>
<evidence type="ECO:0000313" key="3">
    <source>
        <dbReference type="EMBL" id="GJM97166.1"/>
    </source>
</evidence>
<evidence type="ECO:0000313" key="4">
    <source>
        <dbReference type="Proteomes" id="UP001054889"/>
    </source>
</evidence>
<feature type="compositionally biased region" description="Low complexity" evidence="1">
    <location>
        <begin position="26"/>
        <end position="38"/>
    </location>
</feature>
<dbReference type="EMBL" id="BQKI01000006">
    <property type="protein sequence ID" value="GJM97166.1"/>
    <property type="molecule type" value="Genomic_DNA"/>
</dbReference>
<accession>A0AAV5CFP8</accession>
<dbReference type="Proteomes" id="UP001054889">
    <property type="component" value="Unassembled WGS sequence"/>
</dbReference>
<keyword evidence="4" id="KW-1185">Reference proteome</keyword>
<dbReference type="AlphaFoldDB" id="A0AAV5CFP8"/>
<organism evidence="3 4">
    <name type="scientific">Eleusine coracana subsp. coracana</name>
    <dbReference type="NCBI Taxonomy" id="191504"/>
    <lineage>
        <taxon>Eukaryota</taxon>
        <taxon>Viridiplantae</taxon>
        <taxon>Streptophyta</taxon>
        <taxon>Embryophyta</taxon>
        <taxon>Tracheophyta</taxon>
        <taxon>Spermatophyta</taxon>
        <taxon>Magnoliopsida</taxon>
        <taxon>Liliopsida</taxon>
        <taxon>Poales</taxon>
        <taxon>Poaceae</taxon>
        <taxon>PACMAD clade</taxon>
        <taxon>Chloridoideae</taxon>
        <taxon>Cynodonteae</taxon>
        <taxon>Eleusininae</taxon>
        <taxon>Eleusine</taxon>
    </lineage>
</organism>
<evidence type="ECO:0000259" key="2">
    <source>
        <dbReference type="Pfam" id="PF12274"/>
    </source>
</evidence>
<dbReference type="InterPro" id="IPR022059">
    <property type="entry name" value="DUF3615"/>
</dbReference>
<feature type="domain" description="DUF3615" evidence="2">
    <location>
        <begin position="109"/>
        <end position="184"/>
    </location>
</feature>
<dbReference type="Pfam" id="PF12274">
    <property type="entry name" value="DUF3615"/>
    <property type="match status" value="1"/>
</dbReference>
<feature type="region of interest" description="Disordered" evidence="1">
    <location>
        <begin position="1"/>
        <end position="60"/>
    </location>
</feature>
<protein>
    <recommendedName>
        <fullName evidence="2">DUF3615 domain-containing protein</fullName>
    </recommendedName>
</protein>
<reference evidence="3" key="2">
    <citation type="submission" date="2021-12" db="EMBL/GenBank/DDBJ databases">
        <title>Resequencing data analysis of finger millet.</title>
        <authorList>
            <person name="Hatakeyama M."/>
            <person name="Aluri S."/>
            <person name="Balachadran M.T."/>
            <person name="Sivarajan S.R."/>
            <person name="Poveda L."/>
            <person name="Shimizu-Inatsugi R."/>
            <person name="Schlapbach R."/>
            <person name="Sreeman S.M."/>
            <person name="Shimizu K.K."/>
        </authorList>
    </citation>
    <scope>NUCLEOTIDE SEQUENCE</scope>
</reference>
<sequence>MTGPRGKRKAEASRASNPSAQATIEAAPPARRSRCVPAAPAPPPECEVPDPGTARPPSTVHTREVTHFDVTHRLRSGRKKTDASGLVDSIICRERPMPDASWRTPACAEVGLERYNRLNEEDEHELVKPIESIVFFFNGQWMHANFLAKPKGATSCVKYFFAEMKIGPEGKEKLSCVSCIKMDPDWTLPSSFNSDDPVHHYRRLEPSLNLLLRAVPIPDGWVWVHDCGFDRVNYIDSTFKRDHPRFTLRVRLAE</sequence>
<dbReference type="PANTHER" id="PTHR34710">
    <property type="entry name" value="OS03G0834100 PROTEIN"/>
    <property type="match status" value="1"/>
</dbReference>
<evidence type="ECO:0000256" key="1">
    <source>
        <dbReference type="SAM" id="MobiDB-lite"/>
    </source>
</evidence>
<dbReference type="PANTHER" id="PTHR34710:SF15">
    <property type="entry name" value="OS03G0834100 PROTEIN"/>
    <property type="match status" value="1"/>
</dbReference>
<proteinExistence type="predicted"/>
<gene>
    <name evidence="3" type="primary">ga14071</name>
    <name evidence="3" type="ORF">PR202_ga14071</name>
</gene>